<evidence type="ECO:0000256" key="4">
    <source>
        <dbReference type="ARBA" id="ARBA00001947"/>
    </source>
</evidence>
<evidence type="ECO:0000256" key="8">
    <source>
        <dbReference type="ARBA" id="ARBA00022723"/>
    </source>
</evidence>
<comment type="cofactor">
    <cofactor evidence="3">
        <name>Co(2+)</name>
        <dbReference type="ChEBI" id="CHEBI:48828"/>
    </cofactor>
</comment>
<dbReference type="InterPro" id="IPR000056">
    <property type="entry name" value="Ribul_P_3_epim-like"/>
</dbReference>
<feature type="non-terminal residue" evidence="10">
    <location>
        <position position="1"/>
    </location>
</feature>
<dbReference type="InterPro" id="IPR013785">
    <property type="entry name" value="Aldolase_TIM"/>
</dbReference>
<dbReference type="FunFam" id="3.20.20.70:FF:000004">
    <property type="entry name" value="Ribulose-phosphate 3-epimerase"/>
    <property type="match status" value="1"/>
</dbReference>
<dbReference type="GO" id="GO:0005737">
    <property type="term" value="C:cytoplasm"/>
    <property type="evidence" value="ECO:0007669"/>
    <property type="project" value="UniProtKB-ARBA"/>
</dbReference>
<dbReference type="EMBL" id="UINC01071400">
    <property type="protein sequence ID" value="SVC06265.1"/>
    <property type="molecule type" value="Genomic_DNA"/>
</dbReference>
<comment type="catalytic activity">
    <reaction evidence="1">
        <text>D-ribulose 5-phosphate = D-xylulose 5-phosphate</text>
        <dbReference type="Rhea" id="RHEA:13677"/>
        <dbReference type="ChEBI" id="CHEBI:57737"/>
        <dbReference type="ChEBI" id="CHEBI:58121"/>
        <dbReference type="EC" id="5.1.3.1"/>
    </reaction>
</comment>
<dbReference type="GO" id="GO:0046872">
    <property type="term" value="F:metal ion binding"/>
    <property type="evidence" value="ECO:0007669"/>
    <property type="project" value="UniProtKB-KW"/>
</dbReference>
<reference evidence="10" key="1">
    <citation type="submission" date="2018-05" db="EMBL/GenBank/DDBJ databases">
        <authorList>
            <person name="Lanie J.A."/>
            <person name="Ng W.-L."/>
            <person name="Kazmierczak K.M."/>
            <person name="Andrzejewski T.M."/>
            <person name="Davidsen T.M."/>
            <person name="Wayne K.J."/>
            <person name="Tettelin H."/>
            <person name="Glass J.I."/>
            <person name="Rusch D."/>
            <person name="Podicherti R."/>
            <person name="Tsui H.-C.T."/>
            <person name="Winkler M.E."/>
        </authorList>
    </citation>
    <scope>NUCLEOTIDE SEQUENCE</scope>
</reference>
<dbReference type="AlphaFoldDB" id="A0A382J3Y5"/>
<dbReference type="GO" id="GO:0004750">
    <property type="term" value="F:D-ribulose-phosphate 3-epimerase activity"/>
    <property type="evidence" value="ECO:0007669"/>
    <property type="project" value="UniProtKB-EC"/>
</dbReference>
<evidence type="ECO:0000256" key="9">
    <source>
        <dbReference type="ARBA" id="ARBA00023235"/>
    </source>
</evidence>
<comment type="cofactor">
    <cofactor evidence="5">
        <name>Fe(2+)</name>
        <dbReference type="ChEBI" id="CHEBI:29033"/>
    </cofactor>
</comment>
<dbReference type="Gene3D" id="3.20.20.70">
    <property type="entry name" value="Aldolase class I"/>
    <property type="match status" value="1"/>
</dbReference>
<dbReference type="InterPro" id="IPR011060">
    <property type="entry name" value="RibuloseP-bd_barrel"/>
</dbReference>
<dbReference type="NCBIfam" id="NF004076">
    <property type="entry name" value="PRK05581.1-4"/>
    <property type="match status" value="1"/>
</dbReference>
<comment type="cofactor">
    <cofactor evidence="4">
        <name>Zn(2+)</name>
        <dbReference type="ChEBI" id="CHEBI:29105"/>
    </cofactor>
</comment>
<dbReference type="SUPFAM" id="SSF51366">
    <property type="entry name" value="Ribulose-phoshate binding barrel"/>
    <property type="match status" value="1"/>
</dbReference>
<dbReference type="HAMAP" id="MF_02227">
    <property type="entry name" value="RPE"/>
    <property type="match status" value="1"/>
</dbReference>
<dbReference type="PROSITE" id="PS01085">
    <property type="entry name" value="RIBUL_P_3_EPIMER_1"/>
    <property type="match status" value="1"/>
</dbReference>
<keyword evidence="9" id="KW-0413">Isomerase</keyword>
<dbReference type="PIRSF" id="PIRSF001461">
    <property type="entry name" value="RPE"/>
    <property type="match status" value="1"/>
</dbReference>
<dbReference type="PROSITE" id="PS01086">
    <property type="entry name" value="RIBUL_P_3_EPIMER_2"/>
    <property type="match status" value="1"/>
</dbReference>
<evidence type="ECO:0000256" key="6">
    <source>
        <dbReference type="ARBA" id="ARBA00009541"/>
    </source>
</evidence>
<protein>
    <recommendedName>
        <fullName evidence="7">ribulose-phosphate 3-epimerase</fullName>
        <ecNumber evidence="7">5.1.3.1</ecNumber>
    </recommendedName>
</protein>
<sequence>VIAPSILSADFGNVSREIERIHQAGATWIHLDVMDGNFVPNITFGAIAVESFIKPEGCVFDVHLMVVNPEKHIAAFAKAGADVVSIHAEATEHLQYGLKMIRDHGAKACVALNPATPLETLDWVYPDLDMVLLMSVNPGWGGQSFIPPVLDKISSLRQRLQDRGMDIPIQVDGGINLKTIASAYRAGTTHFVAGSAVFTLKPGESMSEEELLETYRNNISDLKKEATKDLLV</sequence>
<dbReference type="PANTHER" id="PTHR11749">
    <property type="entry name" value="RIBULOSE-5-PHOSPHATE-3-EPIMERASE"/>
    <property type="match status" value="1"/>
</dbReference>
<accession>A0A382J3Y5</accession>
<evidence type="ECO:0000256" key="1">
    <source>
        <dbReference type="ARBA" id="ARBA00001782"/>
    </source>
</evidence>
<dbReference type="GO" id="GO:0005975">
    <property type="term" value="P:carbohydrate metabolic process"/>
    <property type="evidence" value="ECO:0007669"/>
    <property type="project" value="InterPro"/>
</dbReference>
<dbReference type="InterPro" id="IPR026019">
    <property type="entry name" value="Ribul_P_3_epim"/>
</dbReference>
<comment type="similarity">
    <text evidence="6">Belongs to the ribulose-phosphate 3-epimerase family.</text>
</comment>
<evidence type="ECO:0000256" key="7">
    <source>
        <dbReference type="ARBA" id="ARBA00013188"/>
    </source>
</evidence>
<name>A0A382J3Y5_9ZZZZ</name>
<comment type="cofactor">
    <cofactor evidence="2">
        <name>Mn(2+)</name>
        <dbReference type="ChEBI" id="CHEBI:29035"/>
    </cofactor>
</comment>
<gene>
    <name evidence="10" type="ORF">METZ01_LOCUS259119</name>
</gene>
<keyword evidence="8" id="KW-0479">Metal-binding</keyword>
<evidence type="ECO:0000313" key="10">
    <source>
        <dbReference type="EMBL" id="SVC06265.1"/>
    </source>
</evidence>
<dbReference type="GO" id="GO:0006098">
    <property type="term" value="P:pentose-phosphate shunt"/>
    <property type="evidence" value="ECO:0007669"/>
    <property type="project" value="InterPro"/>
</dbReference>
<dbReference type="EC" id="5.1.3.1" evidence="7"/>
<dbReference type="NCBIfam" id="TIGR01163">
    <property type="entry name" value="rpe"/>
    <property type="match status" value="1"/>
</dbReference>
<organism evidence="10">
    <name type="scientific">marine metagenome</name>
    <dbReference type="NCBI Taxonomy" id="408172"/>
    <lineage>
        <taxon>unclassified sequences</taxon>
        <taxon>metagenomes</taxon>
        <taxon>ecological metagenomes</taxon>
    </lineage>
</organism>
<evidence type="ECO:0000256" key="5">
    <source>
        <dbReference type="ARBA" id="ARBA00001954"/>
    </source>
</evidence>
<dbReference type="Pfam" id="PF00834">
    <property type="entry name" value="Ribul_P_3_epim"/>
    <property type="match status" value="1"/>
</dbReference>
<dbReference type="CDD" id="cd00429">
    <property type="entry name" value="RPE"/>
    <property type="match status" value="1"/>
</dbReference>
<evidence type="ECO:0000256" key="3">
    <source>
        <dbReference type="ARBA" id="ARBA00001941"/>
    </source>
</evidence>
<evidence type="ECO:0000256" key="2">
    <source>
        <dbReference type="ARBA" id="ARBA00001936"/>
    </source>
</evidence>
<proteinExistence type="inferred from homology"/>